<sequence length="138" mass="15931">MGLRNGEKEYNCQELPKEVPLALVYDSRLALSQEHTIKLNDRSAADNSTWDENLTNEHLELSHNKELQVCYKDVRPVISNVTINQPAPLLLHHQETLLIRQLLILDSRDDPLFPTTGLHKTEFFPDLTLERKRISSSF</sequence>
<evidence type="ECO:0000313" key="2">
    <source>
        <dbReference type="Proteomes" id="UP000499080"/>
    </source>
</evidence>
<dbReference type="AlphaFoldDB" id="A0A4Y2DKI1"/>
<accession>A0A4Y2DKI1</accession>
<dbReference type="EMBL" id="BGPR01000373">
    <property type="protein sequence ID" value="GBM16374.1"/>
    <property type="molecule type" value="Genomic_DNA"/>
</dbReference>
<evidence type="ECO:0000313" key="1">
    <source>
        <dbReference type="EMBL" id="GBM16374.1"/>
    </source>
</evidence>
<name>A0A4Y2DKI1_ARAVE</name>
<protein>
    <submittedName>
        <fullName evidence="1">Uncharacterized protein</fullName>
    </submittedName>
</protein>
<reference evidence="1 2" key="1">
    <citation type="journal article" date="2019" name="Sci. Rep.">
        <title>Orb-weaving spider Araneus ventricosus genome elucidates the spidroin gene catalogue.</title>
        <authorList>
            <person name="Kono N."/>
            <person name="Nakamura H."/>
            <person name="Ohtoshi R."/>
            <person name="Moran D.A.P."/>
            <person name="Shinohara A."/>
            <person name="Yoshida Y."/>
            <person name="Fujiwara M."/>
            <person name="Mori M."/>
            <person name="Tomita M."/>
            <person name="Arakawa K."/>
        </authorList>
    </citation>
    <scope>NUCLEOTIDE SEQUENCE [LARGE SCALE GENOMIC DNA]</scope>
</reference>
<dbReference type="Proteomes" id="UP000499080">
    <property type="component" value="Unassembled WGS sequence"/>
</dbReference>
<proteinExistence type="predicted"/>
<organism evidence="1 2">
    <name type="scientific">Araneus ventricosus</name>
    <name type="common">Orbweaver spider</name>
    <name type="synonym">Epeira ventricosa</name>
    <dbReference type="NCBI Taxonomy" id="182803"/>
    <lineage>
        <taxon>Eukaryota</taxon>
        <taxon>Metazoa</taxon>
        <taxon>Ecdysozoa</taxon>
        <taxon>Arthropoda</taxon>
        <taxon>Chelicerata</taxon>
        <taxon>Arachnida</taxon>
        <taxon>Araneae</taxon>
        <taxon>Araneomorphae</taxon>
        <taxon>Entelegynae</taxon>
        <taxon>Araneoidea</taxon>
        <taxon>Araneidae</taxon>
        <taxon>Araneus</taxon>
    </lineage>
</organism>
<gene>
    <name evidence="1" type="ORF">AVEN_129701_1</name>
</gene>
<keyword evidence="2" id="KW-1185">Reference proteome</keyword>
<comment type="caution">
    <text evidence="1">The sequence shown here is derived from an EMBL/GenBank/DDBJ whole genome shotgun (WGS) entry which is preliminary data.</text>
</comment>